<organism evidence="15 16">
    <name type="scientific">Methylobacterium currus</name>
    <dbReference type="NCBI Taxonomy" id="2051553"/>
    <lineage>
        <taxon>Bacteria</taxon>
        <taxon>Pseudomonadati</taxon>
        <taxon>Pseudomonadota</taxon>
        <taxon>Alphaproteobacteria</taxon>
        <taxon>Hyphomicrobiales</taxon>
        <taxon>Methylobacteriaceae</taxon>
        <taxon>Methylobacterium</taxon>
    </lineage>
</organism>
<evidence type="ECO:0000256" key="8">
    <source>
        <dbReference type="ARBA" id="ARBA00022841"/>
    </source>
</evidence>
<feature type="transmembrane region" description="Helical" evidence="14">
    <location>
        <begin position="322"/>
        <end position="348"/>
    </location>
</feature>
<evidence type="ECO:0000256" key="14">
    <source>
        <dbReference type="SAM" id="Phobius"/>
    </source>
</evidence>
<evidence type="ECO:0000256" key="5">
    <source>
        <dbReference type="ARBA" id="ARBA00022475"/>
    </source>
</evidence>
<dbReference type="InterPro" id="IPR024194">
    <property type="entry name" value="Ac/AlaTfrase_AlgI/DltB"/>
</dbReference>
<dbReference type="RefSeq" id="WP_099951900.1">
    <property type="nucleotide sequence ID" value="NZ_CP028843.1"/>
</dbReference>
<evidence type="ECO:0000256" key="9">
    <source>
        <dbReference type="ARBA" id="ARBA00022989"/>
    </source>
</evidence>
<sequence>MPFHSLPFLLLFLPVALGLHALCVARRPGWRVAWLAALSFVFYAWWDLRFVPVLAGSVALNWLAGEWFARGAWRRSGRNAILTLAIVLDLGLLGLYKYLGFFAGLADAITGADLPRVSLALPLGISFFTFQHIAYLVDLRRGTAERMTLAEYAVYVAFFPRVIAGPLVRPSELAGQLRAPEPHSADRTARGLMLLTAGLSKKVFLGDGLGTIVDPLWAAAASGGQPDFATAMQATVGYALQLYFDFSGYTDMALGLALLFGIVLPDNFSAPYRAASIQDFWRRWHITLSFFLRDYLYIPFGGSRHGVPRQLLALFATMALGGLWHGAGLTFVAWGAAHGVALGLHVLWRRAGLQLPQAAGFLATFSFVCLAWVLFRAPDFATALAVYRGLLGLGTESGSTAAFWPLAAGAAALAILGPTAREAVDSLIPRAWAAAATALLLAAILLQVGNDANQAFIYARF</sequence>
<evidence type="ECO:0000256" key="6">
    <source>
        <dbReference type="ARBA" id="ARBA00022679"/>
    </source>
</evidence>
<dbReference type="InterPro" id="IPR051085">
    <property type="entry name" value="MB_O-acyltransferase"/>
</dbReference>
<gene>
    <name evidence="15" type="ORF">DA075_02745</name>
</gene>
<feature type="transmembrane region" description="Helical" evidence="14">
    <location>
        <begin position="81"/>
        <end position="99"/>
    </location>
</feature>
<keyword evidence="6 13" id="KW-0808">Transferase</keyword>
<dbReference type="EMBL" id="CP028843">
    <property type="protein sequence ID" value="AWB19984.1"/>
    <property type="molecule type" value="Genomic_DNA"/>
</dbReference>
<dbReference type="InterPro" id="IPR004299">
    <property type="entry name" value="MBOAT_fam"/>
</dbReference>
<keyword evidence="7 14" id="KW-0812">Transmembrane</keyword>
<keyword evidence="5 13" id="KW-1003">Cell membrane</keyword>
<evidence type="ECO:0000256" key="3">
    <source>
        <dbReference type="ARBA" id="ARBA00010323"/>
    </source>
</evidence>
<comment type="pathway">
    <text evidence="2">Glycan biosynthesis; alginate biosynthesis.</text>
</comment>
<comment type="similarity">
    <text evidence="3 13">Belongs to the membrane-bound acyltransferase family.</text>
</comment>
<dbReference type="InterPro" id="IPR028362">
    <property type="entry name" value="AlgI"/>
</dbReference>
<dbReference type="Pfam" id="PF03062">
    <property type="entry name" value="MBOAT"/>
    <property type="match status" value="1"/>
</dbReference>
<evidence type="ECO:0000256" key="4">
    <source>
        <dbReference type="ARBA" id="ARBA00016084"/>
    </source>
</evidence>
<evidence type="ECO:0000256" key="10">
    <source>
        <dbReference type="ARBA" id="ARBA00023136"/>
    </source>
</evidence>
<protein>
    <recommendedName>
        <fullName evidence="4">Probable alginate O-acetylase AlgI</fullName>
    </recommendedName>
    <alternativeName>
        <fullName evidence="12">Alginate biosynthesis protein AlgI</fullName>
    </alternativeName>
</protein>
<dbReference type="OrthoDB" id="139172at2"/>
<dbReference type="KEGG" id="mee:DA075_02745"/>
<evidence type="ECO:0000256" key="13">
    <source>
        <dbReference type="PIRNR" id="PIRNR016636"/>
    </source>
</evidence>
<name>A0A2R4WEK8_9HYPH</name>
<evidence type="ECO:0000256" key="2">
    <source>
        <dbReference type="ARBA" id="ARBA00005182"/>
    </source>
</evidence>
<dbReference type="PIRSF" id="PIRSF016636">
    <property type="entry name" value="AlgI_DltB"/>
    <property type="match status" value="1"/>
</dbReference>
<evidence type="ECO:0000256" key="12">
    <source>
        <dbReference type="ARBA" id="ARBA00031030"/>
    </source>
</evidence>
<evidence type="ECO:0000313" key="16">
    <source>
        <dbReference type="Proteomes" id="UP000244755"/>
    </source>
</evidence>
<accession>A0A2R4WEK8</accession>
<feature type="transmembrane region" description="Helical" evidence="14">
    <location>
        <begin position="401"/>
        <end position="419"/>
    </location>
</feature>
<comment type="subcellular location">
    <subcellularLocation>
        <location evidence="1">Cell membrane</location>
        <topology evidence="1">Multi-pass membrane protein</topology>
    </subcellularLocation>
</comment>
<dbReference type="GO" id="GO:0005886">
    <property type="term" value="C:plasma membrane"/>
    <property type="evidence" value="ECO:0007669"/>
    <property type="project" value="UniProtKB-SubCell"/>
</dbReference>
<dbReference type="Proteomes" id="UP000244755">
    <property type="component" value="Chromosome 1"/>
</dbReference>
<keyword evidence="11 13" id="KW-0012">Acyltransferase</keyword>
<proteinExistence type="inferred from homology"/>
<feature type="transmembrane region" description="Helical" evidence="14">
    <location>
        <begin position="355"/>
        <end position="375"/>
    </location>
</feature>
<dbReference type="GO" id="GO:0042121">
    <property type="term" value="P:alginic acid biosynthetic process"/>
    <property type="evidence" value="ECO:0007669"/>
    <property type="project" value="UniProtKB-KW"/>
</dbReference>
<evidence type="ECO:0000256" key="11">
    <source>
        <dbReference type="ARBA" id="ARBA00023315"/>
    </source>
</evidence>
<keyword evidence="9 14" id="KW-1133">Transmembrane helix</keyword>
<dbReference type="PANTHER" id="PTHR13285:SF23">
    <property type="entry name" value="TEICHOIC ACID D-ALANYLTRANSFERASE"/>
    <property type="match status" value="1"/>
</dbReference>
<dbReference type="PIRSF" id="PIRSF500217">
    <property type="entry name" value="AlgI"/>
    <property type="match status" value="1"/>
</dbReference>
<dbReference type="GO" id="GO:0016746">
    <property type="term" value="F:acyltransferase activity"/>
    <property type="evidence" value="ECO:0007669"/>
    <property type="project" value="UniProtKB-KW"/>
</dbReference>
<dbReference type="PANTHER" id="PTHR13285">
    <property type="entry name" value="ACYLTRANSFERASE"/>
    <property type="match status" value="1"/>
</dbReference>
<feature type="transmembrane region" description="Helical" evidence="14">
    <location>
        <begin position="119"/>
        <end position="137"/>
    </location>
</feature>
<dbReference type="AlphaFoldDB" id="A0A2R4WEK8"/>
<keyword evidence="16" id="KW-1185">Reference proteome</keyword>
<feature type="transmembrane region" description="Helical" evidence="14">
    <location>
        <begin position="49"/>
        <end position="69"/>
    </location>
</feature>
<reference evidence="15 16" key="1">
    <citation type="submission" date="2018-04" db="EMBL/GenBank/DDBJ databases">
        <title>Methylobacterium sp. PR1016A genome.</title>
        <authorList>
            <person name="Park W."/>
        </authorList>
    </citation>
    <scope>NUCLEOTIDE SEQUENCE [LARGE SCALE GENOMIC DNA]</scope>
    <source>
        <strain evidence="15 16">PR1016A</strain>
    </source>
</reference>
<keyword evidence="8" id="KW-0016">Alginate biosynthesis</keyword>
<feature type="transmembrane region" description="Helical" evidence="14">
    <location>
        <begin position="246"/>
        <end position="264"/>
    </location>
</feature>
<feature type="transmembrane region" description="Helical" evidence="14">
    <location>
        <begin position="431"/>
        <end position="449"/>
    </location>
</feature>
<keyword evidence="10 13" id="KW-0472">Membrane</keyword>
<evidence type="ECO:0000256" key="1">
    <source>
        <dbReference type="ARBA" id="ARBA00004651"/>
    </source>
</evidence>
<evidence type="ECO:0000256" key="7">
    <source>
        <dbReference type="ARBA" id="ARBA00022692"/>
    </source>
</evidence>
<evidence type="ECO:0000313" key="15">
    <source>
        <dbReference type="EMBL" id="AWB19984.1"/>
    </source>
</evidence>